<gene>
    <name evidence="2" type="ORF">OHU69_29945</name>
</gene>
<dbReference type="AlphaFoldDB" id="A0AAU1UBT0"/>
<evidence type="ECO:0008006" key="3">
    <source>
        <dbReference type="Google" id="ProtNLM"/>
    </source>
</evidence>
<name>A0AAU1UBT0_9ACTN</name>
<proteinExistence type="predicted"/>
<evidence type="ECO:0000256" key="1">
    <source>
        <dbReference type="SAM" id="MobiDB-lite"/>
    </source>
</evidence>
<protein>
    <recommendedName>
        <fullName evidence="3">Bacterial CdiA-CT RNAse A domain-containing protein</fullName>
    </recommendedName>
</protein>
<feature type="region of interest" description="Disordered" evidence="1">
    <location>
        <begin position="1"/>
        <end position="42"/>
    </location>
</feature>
<accession>A0AAU1UBT0</accession>
<organism evidence="2">
    <name type="scientific">Streptomyces sp. NBC_00119</name>
    <dbReference type="NCBI Taxonomy" id="2975659"/>
    <lineage>
        <taxon>Bacteria</taxon>
        <taxon>Bacillati</taxon>
        <taxon>Actinomycetota</taxon>
        <taxon>Actinomycetes</taxon>
        <taxon>Kitasatosporales</taxon>
        <taxon>Streptomycetaceae</taxon>
        <taxon>Streptomyces</taxon>
    </lineage>
</organism>
<sequence>MVIGPAQGQQNLASSPARKRAAARAIENHIEPDTRRSGEWADEDTGAAVRAFDAKDGHGWVTSSSLKKAHKAWGDQVKSLMNRLSSEKVSLRATTALLQGTDFGVGAHVRTSSTLDRY</sequence>
<dbReference type="EMBL" id="CP108195">
    <property type="protein sequence ID" value="WTS14896.1"/>
    <property type="molecule type" value="Genomic_DNA"/>
</dbReference>
<reference evidence="2" key="1">
    <citation type="submission" date="2022-10" db="EMBL/GenBank/DDBJ databases">
        <title>The complete genomes of actinobacterial strains from the NBC collection.</title>
        <authorList>
            <person name="Joergensen T.S."/>
            <person name="Alvarez Arevalo M."/>
            <person name="Sterndorff E.B."/>
            <person name="Faurdal D."/>
            <person name="Vuksanovic O."/>
            <person name="Mourched A.-S."/>
            <person name="Charusanti P."/>
            <person name="Shaw S."/>
            <person name="Blin K."/>
            <person name="Weber T."/>
        </authorList>
    </citation>
    <scope>NUCLEOTIDE SEQUENCE</scope>
    <source>
        <strain evidence="2">NBC_00119</strain>
    </source>
</reference>
<evidence type="ECO:0000313" key="2">
    <source>
        <dbReference type="EMBL" id="WTS14896.1"/>
    </source>
</evidence>
<feature type="compositionally biased region" description="Basic and acidic residues" evidence="1">
    <location>
        <begin position="26"/>
        <end position="39"/>
    </location>
</feature>